<gene>
    <name evidence="2" type="ORF">HNQ61_001551</name>
</gene>
<evidence type="ECO:0000313" key="3">
    <source>
        <dbReference type="Proteomes" id="UP000582837"/>
    </source>
</evidence>
<organism evidence="2 3">
    <name type="scientific">Longimicrobium terrae</name>
    <dbReference type="NCBI Taxonomy" id="1639882"/>
    <lineage>
        <taxon>Bacteria</taxon>
        <taxon>Pseudomonadati</taxon>
        <taxon>Gemmatimonadota</taxon>
        <taxon>Longimicrobiia</taxon>
        <taxon>Longimicrobiales</taxon>
        <taxon>Longimicrobiaceae</taxon>
        <taxon>Longimicrobium</taxon>
    </lineage>
</organism>
<evidence type="ECO:0000313" key="2">
    <source>
        <dbReference type="EMBL" id="MBB6069934.1"/>
    </source>
</evidence>
<keyword evidence="3" id="KW-1185">Reference proteome</keyword>
<proteinExistence type="predicted"/>
<comment type="caution">
    <text evidence="2">The sequence shown here is derived from an EMBL/GenBank/DDBJ whole genome shotgun (WGS) entry which is preliminary data.</text>
</comment>
<dbReference type="EMBL" id="JACHIA010000003">
    <property type="protein sequence ID" value="MBB6069934.1"/>
    <property type="molecule type" value="Genomic_DNA"/>
</dbReference>
<dbReference type="RefSeq" id="WP_170039516.1">
    <property type="nucleotide sequence ID" value="NZ_JABDTL010000002.1"/>
</dbReference>
<dbReference type="NCBIfam" id="TIGR03187">
    <property type="entry name" value="DGQHR"/>
    <property type="match status" value="1"/>
</dbReference>
<dbReference type="CDD" id="cd16413">
    <property type="entry name" value="DGQHR_domain"/>
    <property type="match status" value="1"/>
</dbReference>
<dbReference type="AlphaFoldDB" id="A0A841GW54"/>
<sequence length="355" mass="39155">MPTNAQGAGPTKDDQEPFPDKEATKTTRVRKKKGVAYPALLITQNSRRFYFSTIPVDDLFPSCFVSRRDDDPLTGFQRGLNESRANDIAQYLAAGSGSIPSNIVLSAQTSTGFSYSRSSKSISFSRAPFGFLVIDGQHRLWGYHKCSVQHRVPVAIYEGLTRAEEARLFIDINTTQRGVPATLLLDIKQVAEMENAREQLLRDLFDKLQSDPKSAMAGRLSASESVRGKISRVTFNRALGGALESGVLMDADPAVRYRLLSNYLNAFDAELPDKRNLAKSSYFEAIFEIFDEVVRNTISVHRSAKQSELQQIIRPLAQLDFTAGLGGKATLTKKALVGALQTTLRKALPISGDML</sequence>
<feature type="region of interest" description="Disordered" evidence="1">
    <location>
        <begin position="1"/>
        <end position="29"/>
    </location>
</feature>
<accession>A0A841GW54</accession>
<protein>
    <submittedName>
        <fullName evidence="2">DNA sulfur modification protein DndB</fullName>
    </submittedName>
</protein>
<reference evidence="2 3" key="1">
    <citation type="submission" date="2020-08" db="EMBL/GenBank/DDBJ databases">
        <title>Genomic Encyclopedia of Type Strains, Phase IV (KMG-IV): sequencing the most valuable type-strain genomes for metagenomic binning, comparative biology and taxonomic classification.</title>
        <authorList>
            <person name="Goeker M."/>
        </authorList>
    </citation>
    <scope>NUCLEOTIDE SEQUENCE [LARGE SCALE GENOMIC DNA]</scope>
    <source>
        <strain evidence="2 3">DSM 29007</strain>
    </source>
</reference>
<dbReference type="Pfam" id="PF14072">
    <property type="entry name" value="DndB"/>
    <property type="match status" value="1"/>
</dbReference>
<name>A0A841GW54_9BACT</name>
<dbReference type="Proteomes" id="UP000582837">
    <property type="component" value="Unassembled WGS sequence"/>
</dbReference>
<feature type="compositionally biased region" description="Basic and acidic residues" evidence="1">
    <location>
        <begin position="11"/>
        <end position="25"/>
    </location>
</feature>
<dbReference type="InterPro" id="IPR017601">
    <property type="entry name" value="DGQHR-contain_dom"/>
</dbReference>
<dbReference type="InterPro" id="IPR017642">
    <property type="entry name" value="DNA_S_mod_DndB"/>
</dbReference>
<evidence type="ECO:0000256" key="1">
    <source>
        <dbReference type="SAM" id="MobiDB-lite"/>
    </source>
</evidence>